<sequence length="213" mass="24028">MSINAILFSNKYPTLPVTGRVGDLLVLDMEIMLQFIMLLCALNVIFYVLVWVLVRFFYPANSDIGVESDSQSRLFKSLVLIITIVIGGYVINSICRLIVNRFFNLNDIQNWYVSVLGGLLLNIGASAETPTLYIFSTIYRQSINKQLKYLFCKKSQSNVISVIPFHQITSGALPNNNKGMIERTKQLTNKNNLNNGIIIKNSLNNSLTKNIKI</sequence>
<organism evidence="2 3">
    <name type="scientific">Meloidogyne hapla</name>
    <name type="common">Root-knot nematode worm</name>
    <dbReference type="NCBI Taxonomy" id="6305"/>
    <lineage>
        <taxon>Eukaryota</taxon>
        <taxon>Metazoa</taxon>
        <taxon>Ecdysozoa</taxon>
        <taxon>Nematoda</taxon>
        <taxon>Chromadorea</taxon>
        <taxon>Rhabditida</taxon>
        <taxon>Tylenchina</taxon>
        <taxon>Tylenchomorpha</taxon>
        <taxon>Tylenchoidea</taxon>
        <taxon>Meloidogynidae</taxon>
        <taxon>Meloidogyninae</taxon>
        <taxon>Meloidogyne</taxon>
    </lineage>
</organism>
<evidence type="ECO:0000256" key="1">
    <source>
        <dbReference type="SAM" id="Phobius"/>
    </source>
</evidence>
<name>A0A1I8BG93_MELHA</name>
<keyword evidence="1" id="KW-0812">Transmembrane</keyword>
<feature type="transmembrane region" description="Helical" evidence="1">
    <location>
        <begin position="31"/>
        <end position="58"/>
    </location>
</feature>
<dbReference type="AlphaFoldDB" id="A0A1I8BG93"/>
<feature type="transmembrane region" description="Helical" evidence="1">
    <location>
        <begin position="111"/>
        <end position="135"/>
    </location>
</feature>
<keyword evidence="2" id="KW-1185">Reference proteome</keyword>
<accession>A0A1I8BG93</accession>
<dbReference type="Pfam" id="PF10320">
    <property type="entry name" value="7TM_GPCR_Srsx"/>
    <property type="match status" value="1"/>
</dbReference>
<feature type="transmembrane region" description="Helical" evidence="1">
    <location>
        <begin position="78"/>
        <end position="99"/>
    </location>
</feature>
<proteinExistence type="predicted"/>
<keyword evidence="1" id="KW-0472">Membrane</keyword>
<evidence type="ECO:0000313" key="3">
    <source>
        <dbReference type="WBParaSite" id="MhA1_Contig2258.frz3.gene1"/>
    </source>
</evidence>
<reference evidence="3" key="1">
    <citation type="submission" date="2016-11" db="UniProtKB">
        <authorList>
            <consortium name="WormBaseParasite"/>
        </authorList>
    </citation>
    <scope>IDENTIFICATION</scope>
</reference>
<protein>
    <submittedName>
        <fullName evidence="3">G_PROTEIN_RECEP_F1_2 domain-containing protein</fullName>
    </submittedName>
</protein>
<dbReference type="InterPro" id="IPR019424">
    <property type="entry name" value="7TM_GPCR_Srsx"/>
</dbReference>
<dbReference type="WBParaSite" id="MhA1_Contig2258.frz3.gene1">
    <property type="protein sequence ID" value="MhA1_Contig2258.frz3.gene1"/>
    <property type="gene ID" value="MhA1_Contig2258.frz3.gene1"/>
</dbReference>
<evidence type="ECO:0000313" key="2">
    <source>
        <dbReference type="Proteomes" id="UP000095281"/>
    </source>
</evidence>
<dbReference type="Proteomes" id="UP000095281">
    <property type="component" value="Unplaced"/>
</dbReference>
<keyword evidence="1" id="KW-1133">Transmembrane helix</keyword>